<evidence type="ECO:0000256" key="3">
    <source>
        <dbReference type="ARBA" id="ARBA00022723"/>
    </source>
</evidence>
<evidence type="ECO:0000256" key="11">
    <source>
        <dbReference type="PIRSR" id="PIRSR004682-2"/>
    </source>
</evidence>
<comment type="cofactor">
    <cofactor evidence="13">
        <name>Mg(2+)</name>
        <dbReference type="ChEBI" id="CHEBI:18420"/>
    </cofactor>
</comment>
<dbReference type="NCBIfam" id="TIGR00213">
    <property type="entry name" value="GmhB_yaeD"/>
    <property type="match status" value="1"/>
</dbReference>
<comment type="subcellular location">
    <subcellularLocation>
        <location evidence="1 9">Cytoplasm</location>
    </subcellularLocation>
</comment>
<evidence type="ECO:0000256" key="12">
    <source>
        <dbReference type="PIRSR" id="PIRSR004682-3"/>
    </source>
</evidence>
<keyword evidence="6 9" id="KW-0119">Carbohydrate metabolism</keyword>
<dbReference type="InterPro" id="IPR006543">
    <property type="entry name" value="Histidinol-phos"/>
</dbReference>
<comment type="similarity">
    <text evidence="8 9">Belongs to the gmhB family.</text>
</comment>
<evidence type="ECO:0000256" key="6">
    <source>
        <dbReference type="ARBA" id="ARBA00023277"/>
    </source>
</evidence>
<dbReference type="PANTHER" id="PTHR42891:SF1">
    <property type="entry name" value="D-GLYCERO-BETA-D-MANNO-HEPTOSE-1,7-BISPHOSPHATE 7-PHOSPHATASE"/>
    <property type="match status" value="1"/>
</dbReference>
<dbReference type="GO" id="GO:0016791">
    <property type="term" value="F:phosphatase activity"/>
    <property type="evidence" value="ECO:0007669"/>
    <property type="project" value="InterPro"/>
</dbReference>
<dbReference type="InterPro" id="IPR023214">
    <property type="entry name" value="HAD_sf"/>
</dbReference>
<dbReference type="EMBL" id="AP019537">
    <property type="protein sequence ID" value="BBJ02810.1"/>
    <property type="molecule type" value="Genomic_DNA"/>
</dbReference>
<dbReference type="FunFam" id="3.40.50.1000:FF:000037">
    <property type="entry name" value="D,D-heptose 1,7-bisphosphate phosphatase"/>
    <property type="match status" value="1"/>
</dbReference>
<evidence type="ECO:0000256" key="2">
    <source>
        <dbReference type="ARBA" id="ARBA00022490"/>
    </source>
</evidence>
<organism evidence="14">
    <name type="scientific">Marinobacter nauticus</name>
    <name type="common">Marinobacter hydrocarbonoclasticus</name>
    <name type="synonym">Marinobacter aquaeolei</name>
    <dbReference type="NCBI Taxonomy" id="2743"/>
    <lineage>
        <taxon>Bacteria</taxon>
        <taxon>Pseudomonadati</taxon>
        <taxon>Pseudomonadota</taxon>
        <taxon>Gammaproteobacteria</taxon>
        <taxon>Pseudomonadales</taxon>
        <taxon>Marinobacteraceae</taxon>
        <taxon>Marinobacter</taxon>
    </lineage>
</organism>
<dbReference type="CDD" id="cd07503">
    <property type="entry name" value="HAD_HisB-N"/>
    <property type="match status" value="1"/>
</dbReference>
<feature type="binding site" evidence="13">
    <location>
        <position position="9"/>
    </location>
    <ligand>
        <name>Mg(2+)</name>
        <dbReference type="ChEBI" id="CHEBI:18420"/>
    </ligand>
</feature>
<feature type="binding site" evidence="11">
    <location>
        <begin position="51"/>
        <end position="54"/>
    </location>
    <ligand>
        <name>substrate</name>
    </ligand>
</feature>
<feature type="binding site" evidence="13">
    <location>
        <position position="92"/>
    </location>
    <ligand>
        <name>Zn(2+)</name>
        <dbReference type="ChEBI" id="CHEBI:29105"/>
    </ligand>
</feature>
<feature type="site" description="Stabilizes the phosphoryl group" evidence="12">
    <location>
        <position position="108"/>
    </location>
</feature>
<reference evidence="14" key="1">
    <citation type="submission" date="2019-03" db="EMBL/GenBank/DDBJ databases">
        <title>Whole genome analysis of nitrate-reducing bacteria Marinobacter hydrocarbonoclasticus YB03.</title>
        <authorList>
            <person name="Azam A.H."/>
            <person name="Yuk S.R."/>
            <person name="Kamarisima K."/>
            <person name="Miyanaga K."/>
            <person name="Tanji Y."/>
        </authorList>
    </citation>
    <scope>NUCLEOTIDE SEQUENCE</scope>
    <source>
        <strain evidence="14">YB03</strain>
    </source>
</reference>
<dbReference type="NCBIfam" id="TIGR01656">
    <property type="entry name" value="Histidinol-ppas"/>
    <property type="match status" value="1"/>
</dbReference>
<feature type="binding site" evidence="11">
    <location>
        <begin position="17"/>
        <end position="20"/>
    </location>
    <ligand>
        <name>substrate</name>
    </ligand>
</feature>
<evidence type="ECO:0000256" key="10">
    <source>
        <dbReference type="PIRSR" id="PIRSR004682-1"/>
    </source>
</evidence>
<feature type="active site" description="Nucleophile" evidence="10">
    <location>
        <position position="9"/>
    </location>
</feature>
<evidence type="ECO:0000256" key="1">
    <source>
        <dbReference type="ARBA" id="ARBA00004496"/>
    </source>
</evidence>
<dbReference type="NCBIfam" id="NF006506">
    <property type="entry name" value="PRK08942.1"/>
    <property type="match status" value="1"/>
</dbReference>
<evidence type="ECO:0000256" key="7">
    <source>
        <dbReference type="ARBA" id="ARBA00031828"/>
    </source>
</evidence>
<evidence type="ECO:0000256" key="8">
    <source>
        <dbReference type="ARBA" id="ARBA00061616"/>
    </source>
</evidence>
<dbReference type="NCBIfam" id="TIGR01662">
    <property type="entry name" value="HAD-SF-IIIA"/>
    <property type="match status" value="1"/>
</dbReference>
<dbReference type="GO" id="GO:0005737">
    <property type="term" value="C:cytoplasm"/>
    <property type="evidence" value="ECO:0007669"/>
    <property type="project" value="UniProtKB-SubCell"/>
</dbReference>
<keyword evidence="4 9" id="KW-0378">Hydrolase</keyword>
<dbReference type="GO" id="GO:0005975">
    <property type="term" value="P:carbohydrate metabolic process"/>
    <property type="evidence" value="ECO:0007669"/>
    <property type="project" value="InterPro"/>
</dbReference>
<dbReference type="InterPro" id="IPR004446">
    <property type="entry name" value="Heptose_bisP_phosphatase"/>
</dbReference>
<feature type="site" description="Contributes to substrate recognition" evidence="12">
    <location>
        <position position="107"/>
    </location>
</feature>
<evidence type="ECO:0000256" key="4">
    <source>
        <dbReference type="ARBA" id="ARBA00022801"/>
    </source>
</evidence>
<keyword evidence="3 13" id="KW-0479">Metal-binding</keyword>
<dbReference type="PIRSF" id="PIRSF004682">
    <property type="entry name" value="GmhB"/>
    <property type="match status" value="1"/>
</dbReference>
<evidence type="ECO:0000313" key="14">
    <source>
        <dbReference type="EMBL" id="BBJ02810.1"/>
    </source>
</evidence>
<sequence length="188" mass="21357">MTNKAVFLDRDGVINVDHGYVYRKEDFEFVDGIFEACRHFQEQGYLLIVVTNQSGIARGMYSEAQFQELTDWMVERFREQGVTITKVYHCPHHPDFGPADERDCDCRKPKPGMIVRGIEEFRLVPKFCLMVGDKVSDMTAAESAGLGTGILLNDEVEKLSEGNRFCRINNLKQLLTPPEGVCNCPEES</sequence>
<feature type="binding site" evidence="13">
    <location>
        <position position="134"/>
    </location>
    <ligand>
        <name>Mg(2+)</name>
        <dbReference type="ChEBI" id="CHEBI:18420"/>
    </ligand>
</feature>
<name>A0A455W1Q8_MARNT</name>
<proteinExistence type="inferred from homology"/>
<dbReference type="PANTHER" id="PTHR42891">
    <property type="entry name" value="D-GLYCERO-BETA-D-MANNO-HEPTOSE-1,7-BISPHOSPHATE 7-PHOSPHATASE"/>
    <property type="match status" value="1"/>
</dbReference>
<feature type="binding site" evidence="13">
    <location>
        <position position="133"/>
    </location>
    <ligand>
        <name>Mg(2+)</name>
        <dbReference type="ChEBI" id="CHEBI:18420"/>
    </ligand>
</feature>
<feature type="binding site" evidence="13">
    <location>
        <position position="11"/>
    </location>
    <ligand>
        <name>Mg(2+)</name>
        <dbReference type="ChEBI" id="CHEBI:18420"/>
    </ligand>
</feature>
<feature type="binding site" evidence="13">
    <location>
        <position position="90"/>
    </location>
    <ligand>
        <name>Zn(2+)</name>
        <dbReference type="ChEBI" id="CHEBI:29105"/>
    </ligand>
</feature>
<gene>
    <name evidence="14" type="primary">gmhB</name>
    <name evidence="14" type="ORF">YBY_06580</name>
</gene>
<dbReference type="AlphaFoldDB" id="A0A455W1Q8"/>
<dbReference type="SUPFAM" id="SSF56784">
    <property type="entry name" value="HAD-like"/>
    <property type="match status" value="1"/>
</dbReference>
<keyword evidence="13" id="KW-0460">Magnesium</keyword>
<dbReference type="InterPro" id="IPR036412">
    <property type="entry name" value="HAD-like_sf"/>
</dbReference>
<dbReference type="EC" id="3.1.3.-" evidence="9"/>
<evidence type="ECO:0000256" key="5">
    <source>
        <dbReference type="ARBA" id="ARBA00022833"/>
    </source>
</evidence>
<dbReference type="GO" id="GO:0046872">
    <property type="term" value="F:metal ion binding"/>
    <property type="evidence" value="ECO:0007669"/>
    <property type="project" value="UniProtKB-KW"/>
</dbReference>
<feature type="binding site" evidence="13">
    <location>
        <position position="106"/>
    </location>
    <ligand>
        <name>Zn(2+)</name>
        <dbReference type="ChEBI" id="CHEBI:29105"/>
    </ligand>
</feature>
<feature type="binding site" evidence="11">
    <location>
        <position position="134"/>
    </location>
    <ligand>
        <name>substrate</name>
    </ligand>
</feature>
<dbReference type="Gene3D" id="3.40.50.1000">
    <property type="entry name" value="HAD superfamily/HAD-like"/>
    <property type="match status" value="1"/>
</dbReference>
<accession>A0A455W1Q8</accession>
<protein>
    <recommendedName>
        <fullName evidence="7 9">D,D-heptose 1,7-bisphosphate phosphatase</fullName>
        <ecNumber evidence="9">3.1.3.-</ecNumber>
    </recommendedName>
</protein>
<feature type="binding site" evidence="13">
    <location>
        <position position="104"/>
    </location>
    <ligand>
        <name>Zn(2+)</name>
        <dbReference type="ChEBI" id="CHEBI:29105"/>
    </ligand>
</feature>
<keyword evidence="2 9" id="KW-0963">Cytoplasm</keyword>
<feature type="site" description="Stabilizes the phosphoryl group" evidence="12">
    <location>
        <position position="51"/>
    </location>
</feature>
<feature type="active site" description="Nucleophile" evidence="10">
    <location>
        <position position="11"/>
    </location>
</feature>
<evidence type="ECO:0000256" key="9">
    <source>
        <dbReference type="PIRNR" id="PIRNR004682"/>
    </source>
</evidence>
<dbReference type="InterPro" id="IPR006549">
    <property type="entry name" value="HAD-SF_hydro_IIIA"/>
</dbReference>
<dbReference type="Pfam" id="PF13242">
    <property type="entry name" value="Hydrolase_like"/>
    <property type="match status" value="1"/>
</dbReference>
<feature type="binding site" evidence="11">
    <location>
        <begin position="107"/>
        <end position="108"/>
    </location>
    <ligand>
        <name>substrate</name>
    </ligand>
</feature>
<feature type="binding site" evidence="11">
    <location>
        <begin position="9"/>
        <end position="11"/>
    </location>
    <ligand>
        <name>substrate</name>
    </ligand>
</feature>
<comment type="cofactor">
    <cofactor evidence="13">
        <name>Zn(2+)</name>
        <dbReference type="ChEBI" id="CHEBI:29105"/>
    </cofactor>
</comment>
<keyword evidence="5 13" id="KW-0862">Zinc</keyword>
<evidence type="ECO:0000256" key="13">
    <source>
        <dbReference type="PIRSR" id="PIRSR004682-4"/>
    </source>
</evidence>